<feature type="compositionally biased region" description="Low complexity" evidence="1">
    <location>
        <begin position="7"/>
        <end position="42"/>
    </location>
</feature>
<accession>A0ABN9XJT6</accession>
<feature type="compositionally biased region" description="Low complexity" evidence="1">
    <location>
        <begin position="689"/>
        <end position="714"/>
    </location>
</feature>
<feature type="compositionally biased region" description="Pro residues" evidence="1">
    <location>
        <begin position="666"/>
        <end position="679"/>
    </location>
</feature>
<gene>
    <name evidence="2" type="ORF">PCOR1329_LOCUS76931</name>
</gene>
<protein>
    <recommendedName>
        <fullName evidence="4">PDZ domain-containing protein</fullName>
    </recommendedName>
</protein>
<feature type="region of interest" description="Disordered" evidence="1">
    <location>
        <begin position="1"/>
        <end position="134"/>
    </location>
</feature>
<feature type="region of interest" description="Disordered" evidence="1">
    <location>
        <begin position="648"/>
        <end position="754"/>
    </location>
</feature>
<name>A0ABN9XJT6_9DINO</name>
<organism evidence="2 3">
    <name type="scientific">Prorocentrum cordatum</name>
    <dbReference type="NCBI Taxonomy" id="2364126"/>
    <lineage>
        <taxon>Eukaryota</taxon>
        <taxon>Sar</taxon>
        <taxon>Alveolata</taxon>
        <taxon>Dinophyceae</taxon>
        <taxon>Prorocentrales</taxon>
        <taxon>Prorocentraceae</taxon>
        <taxon>Prorocentrum</taxon>
    </lineage>
</organism>
<evidence type="ECO:0008006" key="4">
    <source>
        <dbReference type="Google" id="ProtNLM"/>
    </source>
</evidence>
<reference evidence="2" key="1">
    <citation type="submission" date="2023-10" db="EMBL/GenBank/DDBJ databases">
        <authorList>
            <person name="Chen Y."/>
            <person name="Shah S."/>
            <person name="Dougan E. K."/>
            <person name="Thang M."/>
            <person name="Chan C."/>
        </authorList>
    </citation>
    <scope>NUCLEOTIDE SEQUENCE [LARGE SCALE GENOMIC DNA]</scope>
</reference>
<evidence type="ECO:0000313" key="2">
    <source>
        <dbReference type="EMBL" id="CAK0899423.1"/>
    </source>
</evidence>
<feature type="compositionally biased region" description="Low complexity" evidence="1">
    <location>
        <begin position="83"/>
        <end position="92"/>
    </location>
</feature>
<feature type="compositionally biased region" description="Low complexity" evidence="1">
    <location>
        <begin position="586"/>
        <end position="597"/>
    </location>
</feature>
<feature type="compositionally biased region" description="Acidic residues" evidence="1">
    <location>
        <begin position="744"/>
        <end position="754"/>
    </location>
</feature>
<evidence type="ECO:0000313" key="3">
    <source>
        <dbReference type="Proteomes" id="UP001189429"/>
    </source>
</evidence>
<keyword evidence="3" id="KW-1185">Reference proteome</keyword>
<dbReference type="EMBL" id="CAUYUJ010020604">
    <property type="protein sequence ID" value="CAK0899423.1"/>
    <property type="molecule type" value="Genomic_DNA"/>
</dbReference>
<proteinExistence type="predicted"/>
<feature type="compositionally biased region" description="Pro residues" evidence="1">
    <location>
        <begin position="70"/>
        <end position="82"/>
    </location>
</feature>
<feature type="region of interest" description="Disordered" evidence="1">
    <location>
        <begin position="577"/>
        <end position="598"/>
    </location>
</feature>
<feature type="compositionally biased region" description="Low complexity" evidence="1">
    <location>
        <begin position="59"/>
        <end position="69"/>
    </location>
</feature>
<feature type="compositionally biased region" description="Basic and acidic residues" evidence="1">
    <location>
        <begin position="102"/>
        <end position="117"/>
    </location>
</feature>
<comment type="caution">
    <text evidence="2">The sequence shown here is derived from an EMBL/GenBank/DDBJ whole genome shotgun (WGS) entry which is preliminary data.</text>
</comment>
<sequence>MAPPDPWARGADPWAAAASATAAAPRPAAAAAPDPAPAASAEPPRPKAAGEDPLAGGDPWAAAAQASARPPAPAPRQEPQPQPWANFQRTGAGAAGGQRGRAQAEGKEKGKGSERVSESGGKAGAGKGAGRAKQTRKLGDWFVHPVEEEPGQWGLDGGGSSSSGIGRGKALIQPSWKTSTGLTSGQPPSLAEEYVGPPPVPLSEWQIAQAKHRQAWLHREAASRQAFASFEVEVKEPFDESWPGCWLACPTKGEALLVLSSRGEDLVYVMAHCRAEQSCGWVPVDHVQPLGGTGVHDFLVRLSVEDVRGRPIGLQVAKAEGAISGLVVVDVQPGSLIELWNTRCVPNFGRNQLLLGDVITWVNNMSEPEDMKRALRSLSIGSGHHLRARVLRCALAPPCREEELRALLRARSHAGADGAGASGAGFGGCRAWSAAEAHVAPVPTAPTSAGAGLEVHDEEGAADPWDGMEGQGDEHGASPWQDMSEAGAAVLSGPSVPVQNQHVQQVLAAAVSKRRAAGTVPSKPTFQFATAVSSSFSLAGALSGFAARAEETAGSAMPVWEAPKGFFVNGSATNSFTPSVPPPAHAPGEGPPALAAGSMRAGAPEFVPAGHGNLAVVATATLPGLMGAAAAPSAAAAPVGGAAGGAVDPWQFSDPWGGVAGRRPDGSPPGAGPAAPAAPPSSTGLEHVAAPAGPAAAAAPGPPAAAESAGALAADGGGDGGARAEPASDDRASEPAAGAGGSAEVDDQEDESFL</sequence>
<dbReference type="Proteomes" id="UP001189429">
    <property type="component" value="Unassembled WGS sequence"/>
</dbReference>
<evidence type="ECO:0000256" key="1">
    <source>
        <dbReference type="SAM" id="MobiDB-lite"/>
    </source>
</evidence>